<evidence type="ECO:0008006" key="4">
    <source>
        <dbReference type="Google" id="ProtNLM"/>
    </source>
</evidence>
<accession>A0A7D5Z968</accession>
<evidence type="ECO:0000313" key="3">
    <source>
        <dbReference type="Proteomes" id="UP000510822"/>
    </source>
</evidence>
<dbReference type="Proteomes" id="UP000510822">
    <property type="component" value="Chromosome"/>
</dbReference>
<feature type="chain" id="PRO_5029014750" description="DUF2846 domain-containing protein" evidence="1">
    <location>
        <begin position="18"/>
        <end position="192"/>
    </location>
</feature>
<sequence>MQRILSIVLLVLLSACASNYPARQALPLTAGQLTPAANQGIAIVALALQGIDQDSTQASVQLQGPQGELYLHTQIRGDMIRAPGEMANQPGKLFALQLPAGEYTFTRATGSWMIPSAMIGGREYFTLPLNTRFRVAAGEVVYLGSINLNINYRTAVSYSAAWERDQFDLLQRHGVTDRSNIQLRPLAAPAGQ</sequence>
<dbReference type="RefSeq" id="WP_180307390.1">
    <property type="nucleotide sequence ID" value="NZ_CP058952.1"/>
</dbReference>
<organism evidence="2 3">
    <name type="scientific">Chitinibacter fontanus</name>
    <dbReference type="NCBI Taxonomy" id="1737446"/>
    <lineage>
        <taxon>Bacteria</taxon>
        <taxon>Pseudomonadati</taxon>
        <taxon>Pseudomonadota</taxon>
        <taxon>Betaproteobacteria</taxon>
        <taxon>Neisseriales</taxon>
        <taxon>Chitinibacteraceae</taxon>
        <taxon>Chitinibacter</taxon>
    </lineage>
</organism>
<dbReference type="PROSITE" id="PS51257">
    <property type="entry name" value="PROKAR_LIPOPROTEIN"/>
    <property type="match status" value="1"/>
</dbReference>
<feature type="signal peptide" evidence="1">
    <location>
        <begin position="1"/>
        <end position="17"/>
    </location>
</feature>
<keyword evidence="3" id="KW-1185">Reference proteome</keyword>
<evidence type="ECO:0000256" key="1">
    <source>
        <dbReference type="SAM" id="SignalP"/>
    </source>
</evidence>
<dbReference type="AlphaFoldDB" id="A0A7D5Z968"/>
<protein>
    <recommendedName>
        <fullName evidence="4">DUF2846 domain-containing protein</fullName>
    </recommendedName>
</protein>
<reference evidence="2 3" key="1">
    <citation type="journal article" date="2016" name="Int. J. Syst. Evol. Microbiol.">
        <title>Chitinibacter fontanus sp. nov., isolated from a spring.</title>
        <authorList>
            <person name="Sheu S.Y."/>
            <person name="Li Y.S."/>
            <person name="Young C.C."/>
            <person name="Chen W.M."/>
        </authorList>
    </citation>
    <scope>NUCLEOTIDE SEQUENCE [LARGE SCALE GENOMIC DNA]</scope>
    <source>
        <strain evidence="2 3">STM-7</strain>
    </source>
</reference>
<name>A0A7D5Z968_9NEIS</name>
<dbReference type="KEGG" id="cfon:HZU75_01125"/>
<dbReference type="EMBL" id="CP058952">
    <property type="protein sequence ID" value="QLI80246.1"/>
    <property type="molecule type" value="Genomic_DNA"/>
</dbReference>
<evidence type="ECO:0000313" key="2">
    <source>
        <dbReference type="EMBL" id="QLI80246.1"/>
    </source>
</evidence>
<gene>
    <name evidence="2" type="ORF">HZU75_01125</name>
</gene>
<proteinExistence type="predicted"/>
<keyword evidence="1" id="KW-0732">Signal</keyword>